<feature type="binding site" evidence="9">
    <location>
        <begin position="132"/>
        <end position="142"/>
    </location>
    <ligand>
        <name>ATP</name>
        <dbReference type="ChEBI" id="CHEBI:30616"/>
    </ligand>
</feature>
<dbReference type="Gene3D" id="3.30.70.890">
    <property type="entry name" value="GHMP kinase, C-terminal domain"/>
    <property type="match status" value="1"/>
</dbReference>
<feature type="domain" description="GHMP kinase C-terminal" evidence="12">
    <location>
        <begin position="239"/>
        <end position="294"/>
    </location>
</feature>
<dbReference type="PANTHER" id="PTHR43527:SF2">
    <property type="entry name" value="4-DIPHOSPHOCYTIDYL-2-C-METHYL-D-ERYTHRITOL KINASE, CHLOROPLASTIC"/>
    <property type="match status" value="1"/>
</dbReference>
<comment type="catalytic activity">
    <reaction evidence="9">
        <text>4-CDP-2-C-methyl-D-erythritol + ATP = 4-CDP-2-C-methyl-D-erythritol 2-phosphate + ADP + H(+)</text>
        <dbReference type="Rhea" id="RHEA:18437"/>
        <dbReference type="ChEBI" id="CHEBI:15378"/>
        <dbReference type="ChEBI" id="CHEBI:30616"/>
        <dbReference type="ChEBI" id="CHEBI:57823"/>
        <dbReference type="ChEBI" id="CHEBI:57919"/>
        <dbReference type="ChEBI" id="CHEBI:456216"/>
        <dbReference type="EC" id="2.7.1.148"/>
    </reaction>
</comment>
<keyword evidence="9" id="KW-0414">Isoprene biosynthesis</keyword>
<evidence type="ECO:0000256" key="5">
    <source>
        <dbReference type="ARBA" id="ARBA00022741"/>
    </source>
</evidence>
<dbReference type="InterPro" id="IPR006204">
    <property type="entry name" value="GHMP_kinase_N_dom"/>
</dbReference>
<proteinExistence type="inferred from homology"/>
<evidence type="ECO:0000256" key="10">
    <source>
        <dbReference type="SAM" id="MobiDB-lite"/>
    </source>
</evidence>
<keyword evidence="7 9" id="KW-0067">ATP-binding</keyword>
<dbReference type="InterPro" id="IPR014721">
    <property type="entry name" value="Ribsml_uS5_D2-typ_fold_subgr"/>
</dbReference>
<evidence type="ECO:0000256" key="3">
    <source>
        <dbReference type="ARBA" id="ARBA00017473"/>
    </source>
</evidence>
<organism evidence="13 14">
    <name type="scientific">Bifidobacterium catulorum</name>
    <dbReference type="NCBI Taxonomy" id="1630173"/>
    <lineage>
        <taxon>Bacteria</taxon>
        <taxon>Bacillati</taxon>
        <taxon>Actinomycetota</taxon>
        <taxon>Actinomycetes</taxon>
        <taxon>Bifidobacteriales</taxon>
        <taxon>Bifidobacteriaceae</taxon>
        <taxon>Bifidobacterium</taxon>
    </lineage>
</organism>
<dbReference type="Pfam" id="PF00288">
    <property type="entry name" value="GHMP_kinases_N"/>
    <property type="match status" value="1"/>
</dbReference>
<comment type="caution">
    <text evidence="13">The sequence shown here is derived from an EMBL/GenBank/DDBJ whole genome shotgun (WGS) entry which is preliminary data.</text>
</comment>
<keyword evidence="5 9" id="KW-0547">Nucleotide-binding</keyword>
<evidence type="ECO:0000256" key="7">
    <source>
        <dbReference type="ARBA" id="ARBA00022840"/>
    </source>
</evidence>
<keyword evidence="6 9" id="KW-0418">Kinase</keyword>
<dbReference type="InterPro" id="IPR013750">
    <property type="entry name" value="GHMP_kinase_C_dom"/>
</dbReference>
<dbReference type="Proteomes" id="UP000245753">
    <property type="component" value="Unassembled WGS sequence"/>
</dbReference>
<evidence type="ECO:0000256" key="4">
    <source>
        <dbReference type="ARBA" id="ARBA00022679"/>
    </source>
</evidence>
<dbReference type="EMBL" id="QFFN01000004">
    <property type="protein sequence ID" value="PWG60351.1"/>
    <property type="molecule type" value="Genomic_DNA"/>
</dbReference>
<dbReference type="GO" id="GO:0050515">
    <property type="term" value="F:4-(cytidine 5'-diphospho)-2-C-methyl-D-erythritol kinase activity"/>
    <property type="evidence" value="ECO:0007669"/>
    <property type="project" value="UniProtKB-UniRule"/>
</dbReference>
<dbReference type="SUPFAM" id="SSF55060">
    <property type="entry name" value="GHMP Kinase, C-terminal domain"/>
    <property type="match status" value="1"/>
</dbReference>
<gene>
    <name evidence="9" type="primary">ispE</name>
    <name evidence="13" type="ORF">DF200_03015</name>
</gene>
<comment type="similarity">
    <text evidence="1 9">Belongs to the GHMP kinase family. IspE subfamily.</text>
</comment>
<feature type="domain" description="GHMP kinase N-terminal" evidence="11">
    <location>
        <begin position="105"/>
        <end position="182"/>
    </location>
</feature>
<evidence type="ECO:0000256" key="8">
    <source>
        <dbReference type="ARBA" id="ARBA00032554"/>
    </source>
</evidence>
<keyword evidence="14" id="KW-1185">Reference proteome</keyword>
<evidence type="ECO:0000313" key="13">
    <source>
        <dbReference type="EMBL" id="PWG60351.1"/>
    </source>
</evidence>
<dbReference type="EC" id="2.7.1.148" evidence="2 9"/>
<comment type="function">
    <text evidence="9">Catalyzes the phosphorylation of the position 2 hydroxy group of 4-diphosphocytidyl-2C-methyl-D-erythritol.</text>
</comment>
<evidence type="ECO:0000259" key="12">
    <source>
        <dbReference type="Pfam" id="PF08544"/>
    </source>
</evidence>
<dbReference type="GO" id="GO:0005524">
    <property type="term" value="F:ATP binding"/>
    <property type="evidence" value="ECO:0007669"/>
    <property type="project" value="UniProtKB-UniRule"/>
</dbReference>
<feature type="active site" evidence="9">
    <location>
        <position position="174"/>
    </location>
</feature>
<sequence length="317" mass="32561">MTTASVVRPSFASDAPRRTTGATTQAAPSVVRVECPAKTNLTLAVGEPVAAWGGRHRLDTMYCAVGIYDTVTVSSKPAGSGFSLDLSGNHLGDLAMDHADMRRNHAVMALFALAEAAGMTTDVAISLEKRIPVGAGLGGGSSDAAGTLLALNRLWGLDWGLDRLRPLAATLGADMPFCLSGGLARGTGYGEIIETVDASHPHVDGSMLGNVVVGAYNTQLSTPDVYRMFDAIGTDPQNANDLQKAAIALHPRSGEAIRAALDAGATTAFVSGSGPSVVACVPDESASAAVCRAWMAGRTVDRLFETTAPATPIVSVP</sequence>
<evidence type="ECO:0000256" key="9">
    <source>
        <dbReference type="HAMAP-Rule" id="MF_00061"/>
    </source>
</evidence>
<dbReference type="OrthoDB" id="3173073at2"/>
<accession>A0A2U2MU06</accession>
<dbReference type="InterPro" id="IPR020568">
    <property type="entry name" value="Ribosomal_Su5_D2-typ_SF"/>
</dbReference>
<dbReference type="GO" id="GO:0016114">
    <property type="term" value="P:terpenoid biosynthetic process"/>
    <property type="evidence" value="ECO:0007669"/>
    <property type="project" value="InterPro"/>
</dbReference>
<dbReference type="AlphaFoldDB" id="A0A2U2MU06"/>
<dbReference type="PIRSF" id="PIRSF010376">
    <property type="entry name" value="IspE"/>
    <property type="match status" value="1"/>
</dbReference>
<dbReference type="InterPro" id="IPR036554">
    <property type="entry name" value="GHMP_kinase_C_sf"/>
</dbReference>
<dbReference type="Pfam" id="PF08544">
    <property type="entry name" value="GHMP_kinases_C"/>
    <property type="match status" value="1"/>
</dbReference>
<dbReference type="Gene3D" id="3.30.230.10">
    <property type="match status" value="1"/>
</dbReference>
<dbReference type="GO" id="GO:0019288">
    <property type="term" value="P:isopentenyl diphosphate biosynthetic process, methylerythritol 4-phosphate pathway"/>
    <property type="evidence" value="ECO:0007669"/>
    <property type="project" value="UniProtKB-UniRule"/>
</dbReference>
<dbReference type="HAMAP" id="MF_00061">
    <property type="entry name" value="IspE"/>
    <property type="match status" value="1"/>
</dbReference>
<evidence type="ECO:0000256" key="1">
    <source>
        <dbReference type="ARBA" id="ARBA00009684"/>
    </source>
</evidence>
<dbReference type="RefSeq" id="WP_109136815.1">
    <property type="nucleotide sequence ID" value="NZ_QFFN01000004.1"/>
</dbReference>
<evidence type="ECO:0000256" key="6">
    <source>
        <dbReference type="ARBA" id="ARBA00022777"/>
    </source>
</evidence>
<keyword evidence="4 9" id="KW-0808">Transferase</keyword>
<name>A0A2U2MU06_9BIFI</name>
<dbReference type="PANTHER" id="PTHR43527">
    <property type="entry name" value="4-DIPHOSPHOCYTIDYL-2-C-METHYL-D-ERYTHRITOL KINASE, CHLOROPLASTIC"/>
    <property type="match status" value="1"/>
</dbReference>
<dbReference type="InterPro" id="IPR004424">
    <property type="entry name" value="IspE"/>
</dbReference>
<evidence type="ECO:0000313" key="14">
    <source>
        <dbReference type="Proteomes" id="UP000245753"/>
    </source>
</evidence>
<evidence type="ECO:0000256" key="2">
    <source>
        <dbReference type="ARBA" id="ARBA00012052"/>
    </source>
</evidence>
<dbReference type="SUPFAM" id="SSF54211">
    <property type="entry name" value="Ribosomal protein S5 domain 2-like"/>
    <property type="match status" value="1"/>
</dbReference>
<evidence type="ECO:0000259" key="11">
    <source>
        <dbReference type="Pfam" id="PF00288"/>
    </source>
</evidence>
<feature type="region of interest" description="Disordered" evidence="10">
    <location>
        <begin position="1"/>
        <end position="27"/>
    </location>
</feature>
<protein>
    <recommendedName>
        <fullName evidence="3 9">4-diphosphocytidyl-2-C-methyl-D-erythritol kinase</fullName>
        <shortName evidence="9">CMK</shortName>
        <ecNumber evidence="2 9">2.7.1.148</ecNumber>
    </recommendedName>
    <alternativeName>
        <fullName evidence="8 9">4-(cytidine-5'-diphospho)-2-C-methyl-D-erythritol kinase</fullName>
    </alternativeName>
</protein>
<feature type="active site" evidence="9">
    <location>
        <position position="38"/>
    </location>
</feature>
<dbReference type="UniPathway" id="UPA00056">
    <property type="reaction ID" value="UER00094"/>
</dbReference>
<reference evidence="13 14" key="1">
    <citation type="journal article" date="2018" name="Int. J. Syst. Evol. Microbiol.">
        <title>Bifidobacterium catulorum sp. nov., a novel taxon from the faeces of the baby common marmoset (Callithrix jacchus).</title>
        <authorList>
            <person name="Modesto M."/>
            <person name="Michelini S."/>
            <person name="Oki K."/>
            <person name="Biavati B."/>
            <person name="Watanabe K."/>
            <person name="Mattarelli P."/>
        </authorList>
    </citation>
    <scope>NUCLEOTIDE SEQUENCE [LARGE SCALE GENOMIC DNA]</scope>
    <source>
        <strain evidence="13 14">MRM 8.19</strain>
    </source>
</reference>
<comment type="pathway">
    <text evidence="9">Isoprenoid biosynthesis; isopentenyl diphosphate biosynthesis via DXP pathway; isopentenyl diphosphate from 1-deoxy-D-xylulose 5-phosphate: step 3/6.</text>
</comment>